<keyword evidence="1" id="KW-0430">Lectin</keyword>
<evidence type="ECO:0000256" key="1">
    <source>
        <dbReference type="RuleBase" id="RU102079"/>
    </source>
</evidence>
<accession>A0A017SCJ0</accession>
<reference evidence="4" key="1">
    <citation type="journal article" date="2014" name="Nat. Commun.">
        <title>Genomic adaptations of the halophilic Dead Sea filamentous fungus Eurotium rubrum.</title>
        <authorList>
            <person name="Kis-Papo T."/>
            <person name="Weig A.R."/>
            <person name="Riley R."/>
            <person name="Persoh D."/>
            <person name="Salamov A."/>
            <person name="Sun H."/>
            <person name="Lipzen A."/>
            <person name="Wasser S.P."/>
            <person name="Rambold G."/>
            <person name="Grigoriev I.V."/>
            <person name="Nevo E."/>
        </authorList>
    </citation>
    <scope>NUCLEOTIDE SEQUENCE [LARGE SCALE GENOMIC DNA]</scope>
    <source>
        <strain evidence="4">CBS 135680</strain>
    </source>
</reference>
<dbReference type="RefSeq" id="XP_040638451.1">
    <property type="nucleotide sequence ID" value="XM_040784397.1"/>
</dbReference>
<evidence type="ECO:0000259" key="2">
    <source>
        <dbReference type="PROSITE" id="PS51304"/>
    </source>
</evidence>
<organism evidence="3 4">
    <name type="scientific">Aspergillus ruber (strain CBS 135680)</name>
    <dbReference type="NCBI Taxonomy" id="1388766"/>
    <lineage>
        <taxon>Eukaryota</taxon>
        <taxon>Fungi</taxon>
        <taxon>Dikarya</taxon>
        <taxon>Ascomycota</taxon>
        <taxon>Pezizomycotina</taxon>
        <taxon>Eurotiomycetes</taxon>
        <taxon>Eurotiomycetidae</taxon>
        <taxon>Eurotiales</taxon>
        <taxon>Aspergillaceae</taxon>
        <taxon>Aspergillus</taxon>
        <taxon>Aspergillus subgen. Aspergillus</taxon>
    </lineage>
</organism>
<dbReference type="SUPFAM" id="SSF49899">
    <property type="entry name" value="Concanavalin A-like lectins/glucanases"/>
    <property type="match status" value="1"/>
</dbReference>
<name>A0A017SCJ0_ASPRC</name>
<dbReference type="HOGENOM" id="CLU_117277_0_0_1"/>
<dbReference type="GO" id="GO:0030246">
    <property type="term" value="F:carbohydrate binding"/>
    <property type="evidence" value="ECO:0007669"/>
    <property type="project" value="UniProtKB-UniRule"/>
</dbReference>
<evidence type="ECO:0000313" key="4">
    <source>
        <dbReference type="Proteomes" id="UP000019804"/>
    </source>
</evidence>
<dbReference type="PROSITE" id="PS51304">
    <property type="entry name" value="GALECTIN"/>
    <property type="match status" value="1"/>
</dbReference>
<dbReference type="AlphaFoldDB" id="A0A017SCJ0"/>
<keyword evidence="4" id="KW-1185">Reference proteome</keyword>
<protein>
    <recommendedName>
        <fullName evidence="1">Galectin</fullName>
    </recommendedName>
</protein>
<dbReference type="EMBL" id="KK088425">
    <property type="protein sequence ID" value="EYE94763.1"/>
    <property type="molecule type" value="Genomic_DNA"/>
</dbReference>
<dbReference type="Pfam" id="PF00337">
    <property type="entry name" value="Gal-bind_lectin"/>
    <property type="match status" value="1"/>
</dbReference>
<dbReference type="InterPro" id="IPR001079">
    <property type="entry name" value="Galectin_CRD"/>
</dbReference>
<dbReference type="OrthoDB" id="1658288at2759"/>
<gene>
    <name evidence="3" type="ORF">EURHEDRAFT_457055</name>
</gene>
<dbReference type="Gene3D" id="2.60.120.200">
    <property type="match status" value="1"/>
</dbReference>
<feature type="domain" description="Galectin" evidence="2">
    <location>
        <begin position="13"/>
        <end position="159"/>
    </location>
</feature>
<proteinExistence type="predicted"/>
<dbReference type="Proteomes" id="UP000019804">
    <property type="component" value="Unassembled WGS sequence"/>
</dbReference>
<sequence>MGIKDEQLVSLNARTSLDSPLKRDSLVLLHSRQLNLRPEPEVYIDNTNVNFYNDEGDNLLHISFRRVEKEIVFNSGPVGGDWGDEERVDLPGVFFRDDSYVIVYDHGDRYQILIDGRTVHYFTKRQGGEGTSVGYSVNDGTVSPIFSSTLGVVPSPHLNHVLDI</sequence>
<dbReference type="InterPro" id="IPR013320">
    <property type="entry name" value="ConA-like_dom_sf"/>
</dbReference>
<evidence type="ECO:0000313" key="3">
    <source>
        <dbReference type="EMBL" id="EYE94763.1"/>
    </source>
</evidence>
<dbReference type="GeneID" id="63699521"/>